<feature type="transmembrane region" description="Helical" evidence="7">
    <location>
        <begin position="143"/>
        <end position="164"/>
    </location>
</feature>
<comment type="caution">
    <text evidence="9">The sequence shown here is derived from an EMBL/GenBank/DDBJ whole genome shotgun (WGS) entry which is preliminary data.</text>
</comment>
<dbReference type="PANTHER" id="PTHR33048:SF162">
    <property type="entry name" value="SATRATOXIN BIOSYNTHESIS SC1 CLUSTER PROTEIN 4"/>
    <property type="match status" value="1"/>
</dbReference>
<accession>A0A8H6CHZ6</accession>
<evidence type="ECO:0000256" key="5">
    <source>
        <dbReference type="ARBA" id="ARBA00038359"/>
    </source>
</evidence>
<evidence type="ECO:0000256" key="3">
    <source>
        <dbReference type="ARBA" id="ARBA00022989"/>
    </source>
</evidence>
<comment type="similarity">
    <text evidence="5">Belongs to the SAT4 family.</text>
</comment>
<dbReference type="RefSeq" id="XP_037152995.1">
    <property type="nucleotide sequence ID" value="XM_037301361.1"/>
</dbReference>
<feature type="transmembrane region" description="Helical" evidence="7">
    <location>
        <begin position="104"/>
        <end position="131"/>
    </location>
</feature>
<dbReference type="InterPro" id="IPR052337">
    <property type="entry name" value="SAT4-like"/>
</dbReference>
<dbReference type="Pfam" id="PF20684">
    <property type="entry name" value="Fung_rhodopsin"/>
    <property type="match status" value="1"/>
</dbReference>
<name>A0A8H6CHZ6_9LECA</name>
<gene>
    <name evidence="9" type="ORF">HO133_010509</name>
</gene>
<evidence type="ECO:0000256" key="2">
    <source>
        <dbReference type="ARBA" id="ARBA00022692"/>
    </source>
</evidence>
<dbReference type="GeneID" id="59338899"/>
<protein>
    <recommendedName>
        <fullName evidence="8">Rhodopsin domain-containing protein</fullName>
    </recommendedName>
</protein>
<reference evidence="9 10" key="1">
    <citation type="journal article" date="2020" name="Genomics">
        <title>Complete, high-quality genomes from long-read metagenomic sequencing of two wolf lichen thalli reveals enigmatic genome architecture.</title>
        <authorList>
            <person name="McKenzie S.K."/>
            <person name="Walston R.F."/>
            <person name="Allen J.L."/>
        </authorList>
    </citation>
    <scope>NUCLEOTIDE SEQUENCE [LARGE SCALE GENOMIC DNA]</scope>
    <source>
        <strain evidence="9">WasteWater1</strain>
    </source>
</reference>
<feature type="transmembrane region" description="Helical" evidence="7">
    <location>
        <begin position="193"/>
        <end position="216"/>
    </location>
</feature>
<feature type="region of interest" description="Disordered" evidence="6">
    <location>
        <begin position="351"/>
        <end position="373"/>
    </location>
</feature>
<evidence type="ECO:0000313" key="10">
    <source>
        <dbReference type="Proteomes" id="UP000593566"/>
    </source>
</evidence>
<dbReference type="Proteomes" id="UP000593566">
    <property type="component" value="Unassembled WGS sequence"/>
</dbReference>
<evidence type="ECO:0000259" key="8">
    <source>
        <dbReference type="Pfam" id="PF20684"/>
    </source>
</evidence>
<dbReference type="AlphaFoldDB" id="A0A8H6CHZ6"/>
<keyword evidence="2 7" id="KW-0812">Transmembrane</keyword>
<organism evidence="9 10">
    <name type="scientific">Letharia lupina</name>
    <dbReference type="NCBI Taxonomy" id="560253"/>
    <lineage>
        <taxon>Eukaryota</taxon>
        <taxon>Fungi</taxon>
        <taxon>Dikarya</taxon>
        <taxon>Ascomycota</taxon>
        <taxon>Pezizomycotina</taxon>
        <taxon>Lecanoromycetes</taxon>
        <taxon>OSLEUM clade</taxon>
        <taxon>Lecanoromycetidae</taxon>
        <taxon>Lecanorales</taxon>
        <taxon>Lecanorineae</taxon>
        <taxon>Parmeliaceae</taxon>
        <taxon>Letharia</taxon>
    </lineage>
</organism>
<keyword evidence="4 7" id="KW-0472">Membrane</keyword>
<feature type="transmembrane region" description="Helical" evidence="7">
    <location>
        <begin position="48"/>
        <end position="70"/>
    </location>
</feature>
<keyword evidence="10" id="KW-1185">Reference proteome</keyword>
<evidence type="ECO:0000256" key="4">
    <source>
        <dbReference type="ARBA" id="ARBA00023136"/>
    </source>
</evidence>
<dbReference type="GO" id="GO:0016020">
    <property type="term" value="C:membrane"/>
    <property type="evidence" value="ECO:0007669"/>
    <property type="project" value="UniProtKB-SubCell"/>
</dbReference>
<feature type="transmembrane region" description="Helical" evidence="7">
    <location>
        <begin position="15"/>
        <end position="36"/>
    </location>
</feature>
<evidence type="ECO:0000256" key="7">
    <source>
        <dbReference type="SAM" id="Phobius"/>
    </source>
</evidence>
<evidence type="ECO:0000256" key="6">
    <source>
        <dbReference type="SAM" id="MobiDB-lite"/>
    </source>
</evidence>
<dbReference type="PANTHER" id="PTHR33048">
    <property type="entry name" value="PTH11-LIKE INTEGRAL MEMBRANE PROTEIN (AFU_ORTHOLOGUE AFUA_5G11245)"/>
    <property type="match status" value="1"/>
</dbReference>
<comment type="subcellular location">
    <subcellularLocation>
        <location evidence="1">Membrane</location>
        <topology evidence="1">Multi-pass membrane protein</topology>
    </subcellularLocation>
</comment>
<sequence>MMSPGDVGGLTPSKLLSIVWVVTAIAITLVVFRFAIRLFIVKKTTVDNVLVSDVLVLLALATLITMAGLYGQVIPIMFDLDLVIAGKPPLSPETMLEFEERADYYLRVQFGIIILFWTCVWAVKLSILVFYKSLFDRLSRAYLYAWWAVVVFVGLTYVGCWALQFDSCSPLKSYFKIGDCDKPRDIGVSNDSLYYSTAVDIACDLLIMALPLHLLIGLIGVNRKQKAGLAALFCLGFFIIAVALVRVFQTRTTKEHQADPIWLALWSQIEASVAVVVSCLPSFGWLLNKRASSESAYKRRNPSSSGRSTSGIRSPKYPAEAMRLGTIRQGTFLEIDSQDPRDSFDHVAAAEREGAPNTVISKSSRTESQEDVLPSVPHNRILLRQDMVRTEETL</sequence>
<keyword evidence="3 7" id="KW-1133">Transmembrane helix</keyword>
<dbReference type="EMBL" id="JACCJB010000009">
    <property type="protein sequence ID" value="KAF6223935.1"/>
    <property type="molecule type" value="Genomic_DNA"/>
</dbReference>
<evidence type="ECO:0000313" key="9">
    <source>
        <dbReference type="EMBL" id="KAF6223935.1"/>
    </source>
</evidence>
<feature type="transmembrane region" description="Helical" evidence="7">
    <location>
        <begin position="261"/>
        <end position="287"/>
    </location>
</feature>
<feature type="domain" description="Rhodopsin" evidence="8">
    <location>
        <begin position="33"/>
        <end position="287"/>
    </location>
</feature>
<feature type="transmembrane region" description="Helical" evidence="7">
    <location>
        <begin position="228"/>
        <end position="249"/>
    </location>
</feature>
<evidence type="ECO:0000256" key="1">
    <source>
        <dbReference type="ARBA" id="ARBA00004141"/>
    </source>
</evidence>
<proteinExistence type="inferred from homology"/>
<dbReference type="InterPro" id="IPR049326">
    <property type="entry name" value="Rhodopsin_dom_fungi"/>
</dbReference>